<feature type="compositionally biased region" description="Polar residues" evidence="1">
    <location>
        <begin position="277"/>
        <end position="293"/>
    </location>
</feature>
<feature type="compositionally biased region" description="Basic and acidic residues" evidence="1">
    <location>
        <begin position="1027"/>
        <end position="1036"/>
    </location>
</feature>
<feature type="compositionally biased region" description="Basic and acidic residues" evidence="1">
    <location>
        <begin position="654"/>
        <end position="670"/>
    </location>
</feature>
<feature type="region of interest" description="Disordered" evidence="1">
    <location>
        <begin position="494"/>
        <end position="870"/>
    </location>
</feature>
<keyword evidence="3" id="KW-1185">Reference proteome</keyword>
<organism evidence="2 3">
    <name type="scientific">Mortierella alpina</name>
    <name type="common">Oleaginous fungus</name>
    <name type="synonym">Mortierella renispora</name>
    <dbReference type="NCBI Taxonomy" id="64518"/>
    <lineage>
        <taxon>Eukaryota</taxon>
        <taxon>Fungi</taxon>
        <taxon>Fungi incertae sedis</taxon>
        <taxon>Mucoromycota</taxon>
        <taxon>Mortierellomycotina</taxon>
        <taxon>Mortierellomycetes</taxon>
        <taxon>Mortierellales</taxon>
        <taxon>Mortierellaceae</taxon>
        <taxon>Mortierella</taxon>
    </lineage>
</organism>
<sequence>MDLLNIQSHLQESARRAAGSFLSPLTNAIGEQRRLVDSLAVVSKVRVEECKHMMVWSKSQTEDIGDVLLKLNLLIRKISDYEIRFGTQYESFREKIKYLRTKDDSLCEMGRRQAELQQKILEASKSRLRSAKAKLLQTELDAIQKESAPTETKLQHLKRQVIKGAYTEQLNAIIELGKKMQIIGEHGKQLLDHIDLPMSPGAISDGRKTEDILQSARLALENWDQLIMVNPESVVLHPPPARSLSDISVDNVQTLAVSEAASDSDSDLESESDSGNDQEFVQAPSSPLKSQPSIALTTEKGISMPIEQLLKKPSVKPQTQATDDTTEPAQDELVSEHEEQAEEAEETEETEETEAAATVIEPATELRQKTKEVINSSTLQAPFGSTLAPKLTLTPSKAPVSSSGPSLPPRSSDWASEASEALAKIQIKKVEELMKEDTSASEAETMRRLEELEIKQAMELSLALAEAHATAQPETSSDLKLTAEEIRFVMGDVAPKRSTKIIKRKARAPETTDGDSAAVVMRPGSRPSRRERRADTSSSEKKPEVAIDTAMSASEATATESESEEDPETPKASKPTRVVRGPQASEPDGNRLSQQGPRPWVPEEELADSAAQEVDVPEELASATDIGETMAEETTVAAAKKTDASKITESMGPEPDRPLESMGPEPEKPLESMGPEPEVTLESMGHDGPEEEEQDVPFVPMPQVPSLDGIRQQKIIMKQQQQQQQQQQQAAYGVSPELQFLQLQNSPQSASQQAYGQGQGQGQMQGQYSPQTPHGSLHAASPSQTYSQIGSPVPYRPATAYVPQTPKQKNRLSGSQTPDRQSTASTGSSPQPQYQQQQQHQQHQQHYQSGTYSAQYLQQHQQNEQQYIRQQRQQLQDFYYSPYEQEYQQQQYQQYQQQLREQRHHQQHQRLDSVSSVSSVGSNVGIAPLGWNLPGMAPPQITDEDRRYYTEQQQYQQQQQQQQQQHDRPSSAAGSVHGDEPVSSGAPSPSSSHISLVHAPSPVMASVAPLTPQGKQPPRKTSPHTASPDDYKVEVK</sequence>
<dbReference type="Proteomes" id="UP000738359">
    <property type="component" value="Unassembled WGS sequence"/>
</dbReference>
<feature type="compositionally biased region" description="Low complexity" evidence="1">
    <location>
        <begin position="855"/>
        <end position="870"/>
    </location>
</feature>
<evidence type="ECO:0000313" key="3">
    <source>
        <dbReference type="Proteomes" id="UP000738359"/>
    </source>
</evidence>
<feature type="compositionally biased region" description="Low complexity" evidence="1">
    <location>
        <begin position="712"/>
        <end position="729"/>
    </location>
</feature>
<dbReference type="EMBL" id="JAAAHY010000868">
    <property type="protein sequence ID" value="KAF9956056.1"/>
    <property type="molecule type" value="Genomic_DNA"/>
</dbReference>
<name>A0A9P6LZU7_MORAP</name>
<evidence type="ECO:0000256" key="1">
    <source>
        <dbReference type="SAM" id="MobiDB-lite"/>
    </source>
</evidence>
<feature type="compositionally biased region" description="Low complexity" evidence="1">
    <location>
        <begin position="952"/>
        <end position="964"/>
    </location>
</feature>
<dbReference type="PANTHER" id="PTHR31962">
    <property type="entry name" value="SPHINGOLIPID LONG CHAIN BASE-RESPONSIVE PROTEIN PIL1"/>
    <property type="match status" value="1"/>
</dbReference>
<feature type="compositionally biased region" description="Basic and acidic residues" evidence="1">
    <location>
        <begin position="532"/>
        <end position="545"/>
    </location>
</feature>
<gene>
    <name evidence="2" type="ORF">BGZ70_010040</name>
</gene>
<feature type="compositionally biased region" description="Low complexity" evidence="1">
    <location>
        <begin position="981"/>
        <end position="995"/>
    </location>
</feature>
<accession>A0A9P6LZU7</accession>
<feature type="compositionally biased region" description="Low complexity" evidence="1">
    <location>
        <begin position="628"/>
        <end position="639"/>
    </location>
</feature>
<feature type="compositionally biased region" description="Low complexity" evidence="1">
    <location>
        <begin position="746"/>
        <end position="756"/>
    </location>
</feature>
<dbReference type="GO" id="GO:0005886">
    <property type="term" value="C:plasma membrane"/>
    <property type="evidence" value="ECO:0007669"/>
    <property type="project" value="TreeGrafter"/>
</dbReference>
<dbReference type="Gene3D" id="1.20.1270.60">
    <property type="entry name" value="Arfaptin homology (AH) domain/BAR domain"/>
    <property type="match status" value="1"/>
</dbReference>
<evidence type="ECO:0000313" key="2">
    <source>
        <dbReference type="EMBL" id="KAF9956056.1"/>
    </source>
</evidence>
<feature type="compositionally biased region" description="Polar residues" evidence="1">
    <location>
        <begin position="805"/>
        <end position="829"/>
    </location>
</feature>
<dbReference type="PANTHER" id="PTHR31962:SF1">
    <property type="entry name" value="SPHINGOLIPID LONG CHAIN BASE-RESPONSIVE PROTEIN PIL1"/>
    <property type="match status" value="1"/>
</dbReference>
<dbReference type="InterPro" id="IPR028245">
    <property type="entry name" value="PIL1/LSP1"/>
</dbReference>
<feature type="region of interest" description="Disordered" evidence="1">
    <location>
        <begin position="891"/>
        <end position="1036"/>
    </location>
</feature>
<feature type="compositionally biased region" description="Polar residues" evidence="1">
    <location>
        <begin position="781"/>
        <end position="790"/>
    </location>
</feature>
<dbReference type="GO" id="GO:0006897">
    <property type="term" value="P:endocytosis"/>
    <property type="evidence" value="ECO:0007669"/>
    <property type="project" value="TreeGrafter"/>
</dbReference>
<feature type="compositionally biased region" description="Low complexity" evidence="1">
    <location>
        <begin position="399"/>
        <end position="412"/>
    </location>
</feature>
<feature type="compositionally biased region" description="Low complexity" evidence="1">
    <location>
        <begin position="913"/>
        <end position="925"/>
    </location>
</feature>
<feature type="compositionally biased region" description="Low complexity" evidence="1">
    <location>
        <begin position="830"/>
        <end position="848"/>
    </location>
</feature>
<dbReference type="AlphaFoldDB" id="A0A9P6LZU7"/>
<feature type="compositionally biased region" description="Low complexity" evidence="1">
    <location>
        <begin position="548"/>
        <end position="560"/>
    </location>
</feature>
<feature type="compositionally biased region" description="Acidic residues" evidence="1">
    <location>
        <begin position="262"/>
        <end position="276"/>
    </location>
</feature>
<dbReference type="GO" id="GO:0008289">
    <property type="term" value="F:lipid binding"/>
    <property type="evidence" value="ECO:0007669"/>
    <property type="project" value="TreeGrafter"/>
</dbReference>
<dbReference type="InterPro" id="IPR027267">
    <property type="entry name" value="AH/BAR_dom_sf"/>
</dbReference>
<dbReference type="GO" id="GO:0070941">
    <property type="term" value="P:eisosome assembly"/>
    <property type="evidence" value="ECO:0007669"/>
    <property type="project" value="TreeGrafter"/>
</dbReference>
<feature type="compositionally biased region" description="Basic residues" evidence="1">
    <location>
        <begin position="497"/>
        <end position="506"/>
    </location>
</feature>
<feature type="region of interest" description="Disordered" evidence="1">
    <location>
        <begin position="305"/>
        <end position="418"/>
    </location>
</feature>
<reference evidence="2" key="1">
    <citation type="journal article" date="2020" name="Fungal Divers.">
        <title>Resolving the Mortierellaceae phylogeny through synthesis of multi-gene phylogenetics and phylogenomics.</title>
        <authorList>
            <person name="Vandepol N."/>
            <person name="Liber J."/>
            <person name="Desiro A."/>
            <person name="Na H."/>
            <person name="Kennedy M."/>
            <person name="Barry K."/>
            <person name="Grigoriev I.V."/>
            <person name="Miller A.N."/>
            <person name="O'Donnell K."/>
            <person name="Stajich J.E."/>
            <person name="Bonito G."/>
        </authorList>
    </citation>
    <scope>NUCLEOTIDE SEQUENCE</scope>
    <source>
        <strain evidence="2">CK1249</strain>
    </source>
</reference>
<evidence type="ECO:0008006" key="4">
    <source>
        <dbReference type="Google" id="ProtNLM"/>
    </source>
</evidence>
<proteinExistence type="predicted"/>
<protein>
    <recommendedName>
        <fullName evidence="4">Eisosome component PIL1-domain-containing protein</fullName>
    </recommendedName>
</protein>
<dbReference type="Pfam" id="PF13805">
    <property type="entry name" value="Pil1"/>
    <property type="match status" value="1"/>
</dbReference>
<feature type="region of interest" description="Disordered" evidence="1">
    <location>
        <begin position="258"/>
        <end position="293"/>
    </location>
</feature>
<dbReference type="OrthoDB" id="5599269at2759"/>
<comment type="caution">
    <text evidence="2">The sequence shown here is derived from an EMBL/GenBank/DDBJ whole genome shotgun (WGS) entry which is preliminary data.</text>
</comment>
<dbReference type="GO" id="GO:0036286">
    <property type="term" value="C:eisosome filament"/>
    <property type="evidence" value="ECO:0007669"/>
    <property type="project" value="TreeGrafter"/>
</dbReference>
<feature type="compositionally biased region" description="Acidic residues" evidence="1">
    <location>
        <begin position="339"/>
        <end position="354"/>
    </location>
</feature>